<dbReference type="Proteomes" id="UP000029228">
    <property type="component" value="Unassembled WGS sequence"/>
</dbReference>
<feature type="domain" description="FPG-type" evidence="4">
    <location>
        <begin position="37"/>
        <end position="71"/>
    </location>
</feature>
<evidence type="ECO:0000313" key="6">
    <source>
        <dbReference type="Proteomes" id="UP000029228"/>
    </source>
</evidence>
<dbReference type="InterPro" id="IPR010663">
    <property type="entry name" value="Znf_FPG/IleRS"/>
</dbReference>
<sequence>MSEIKLVLEQAIAQGGTTLKDFSQTDGKPGYFAQELQVYGRSGEPCRLCGNEIKEMKIGQRNTFFCDACQS</sequence>
<dbReference type="PROSITE" id="PS51066">
    <property type="entry name" value="ZF_FPG_2"/>
    <property type="match status" value="1"/>
</dbReference>
<dbReference type="AlphaFoldDB" id="A0A090S677"/>
<dbReference type="SUPFAM" id="SSF57716">
    <property type="entry name" value="Glucocorticoid receptor-like (DNA-binding domain)"/>
    <property type="match status" value="1"/>
</dbReference>
<keyword evidence="3" id="KW-0863">Zinc-finger</keyword>
<dbReference type="GO" id="GO:0003906">
    <property type="term" value="F:DNA-(apurinic or apyrimidinic site) endonuclease activity"/>
    <property type="evidence" value="ECO:0007669"/>
    <property type="project" value="InterPro"/>
</dbReference>
<dbReference type="EC" id="3.2.2.23" evidence="5"/>
<keyword evidence="6" id="KW-1185">Reference proteome</keyword>
<accession>A0A090S677</accession>
<evidence type="ECO:0000256" key="1">
    <source>
        <dbReference type="ARBA" id="ARBA00022723"/>
    </source>
</evidence>
<evidence type="ECO:0000259" key="4">
    <source>
        <dbReference type="PROSITE" id="PS51066"/>
    </source>
</evidence>
<gene>
    <name evidence="5" type="ORF">JCM19235_7145</name>
</gene>
<dbReference type="STRING" id="990268.JCM19235_7145"/>
<proteinExistence type="predicted"/>
<evidence type="ECO:0000313" key="5">
    <source>
        <dbReference type="EMBL" id="GAL23250.1"/>
    </source>
</evidence>
<evidence type="ECO:0000256" key="3">
    <source>
        <dbReference type="PROSITE-ProRule" id="PRU00391"/>
    </source>
</evidence>
<dbReference type="Gene3D" id="1.10.8.50">
    <property type="match status" value="1"/>
</dbReference>
<comment type="caution">
    <text evidence="5">The sequence shown here is derived from an EMBL/GenBank/DDBJ whole genome shotgun (WGS) entry which is preliminary data.</text>
</comment>
<keyword evidence="5" id="KW-0326">Glycosidase</keyword>
<dbReference type="EMBL" id="BBMR01000019">
    <property type="protein sequence ID" value="GAL23250.1"/>
    <property type="molecule type" value="Genomic_DNA"/>
</dbReference>
<dbReference type="PROSITE" id="PS01242">
    <property type="entry name" value="ZF_FPG_1"/>
    <property type="match status" value="1"/>
</dbReference>
<dbReference type="InterPro" id="IPR015887">
    <property type="entry name" value="DNA_glyclase_Znf_dom_DNA_BS"/>
</dbReference>
<reference evidence="5 6" key="1">
    <citation type="submission" date="2014-09" db="EMBL/GenBank/DDBJ databases">
        <title>Vibrio maritimus JCM 19235. (C45) whole genome shotgun sequence.</title>
        <authorList>
            <person name="Sawabe T."/>
            <person name="Meirelles P."/>
            <person name="Nakanishi M."/>
            <person name="Sayaka M."/>
            <person name="Hattori M."/>
            <person name="Ohkuma M."/>
        </authorList>
    </citation>
    <scope>NUCLEOTIDE SEQUENCE [LARGE SCALE GENOMIC DNA]</scope>
    <source>
        <strain evidence="6">JCM19235</strain>
    </source>
</reference>
<dbReference type="Pfam" id="PF06827">
    <property type="entry name" value="zf-FPG_IleRS"/>
    <property type="match status" value="1"/>
</dbReference>
<dbReference type="InterPro" id="IPR000214">
    <property type="entry name" value="Znf_DNA_glyclase/AP_lyase"/>
</dbReference>
<evidence type="ECO:0000256" key="2">
    <source>
        <dbReference type="ARBA" id="ARBA00022833"/>
    </source>
</evidence>
<dbReference type="GO" id="GO:0003677">
    <property type="term" value="F:DNA binding"/>
    <property type="evidence" value="ECO:0007669"/>
    <property type="project" value="InterPro"/>
</dbReference>
<keyword evidence="1" id="KW-0479">Metal-binding</keyword>
<name>A0A090S677_9VIBR</name>
<protein>
    <submittedName>
        <fullName evidence="5">Formamidopyrimidine-DNA glycosylase</fullName>
        <ecNumber evidence="5">3.2.2.23</ecNumber>
    </submittedName>
</protein>
<dbReference type="GO" id="GO:0008534">
    <property type="term" value="F:oxidized purine nucleobase lesion DNA N-glycosylase activity"/>
    <property type="evidence" value="ECO:0007669"/>
    <property type="project" value="UniProtKB-EC"/>
</dbReference>
<dbReference type="GO" id="GO:0008270">
    <property type="term" value="F:zinc ion binding"/>
    <property type="evidence" value="ECO:0007669"/>
    <property type="project" value="UniProtKB-KW"/>
</dbReference>
<keyword evidence="2" id="KW-0862">Zinc</keyword>
<dbReference type="GO" id="GO:0006284">
    <property type="term" value="P:base-excision repair"/>
    <property type="evidence" value="ECO:0007669"/>
    <property type="project" value="InterPro"/>
</dbReference>
<keyword evidence="5" id="KW-0378">Hydrolase</keyword>
<organism evidence="5 6">
    <name type="scientific">Vibrio maritimus</name>
    <dbReference type="NCBI Taxonomy" id="990268"/>
    <lineage>
        <taxon>Bacteria</taxon>
        <taxon>Pseudomonadati</taxon>
        <taxon>Pseudomonadota</taxon>
        <taxon>Gammaproteobacteria</taxon>
        <taxon>Vibrionales</taxon>
        <taxon>Vibrionaceae</taxon>
        <taxon>Vibrio</taxon>
    </lineage>
</organism>